<gene>
    <name evidence="11" type="ORF">DWV06_05345</name>
</gene>
<evidence type="ECO:0000256" key="1">
    <source>
        <dbReference type="ARBA" id="ARBA00004651"/>
    </source>
</evidence>
<dbReference type="RefSeq" id="WP_115481143.1">
    <property type="nucleotide sequence ID" value="NZ_QRCT01000013.1"/>
</dbReference>
<dbReference type="Pfam" id="PF12704">
    <property type="entry name" value="MacB_PCD"/>
    <property type="match status" value="1"/>
</dbReference>
<feature type="transmembrane region" description="Helical" evidence="8">
    <location>
        <begin position="427"/>
        <end position="446"/>
    </location>
</feature>
<comment type="caution">
    <text evidence="11">The sequence shown here is derived from an EMBL/GenBank/DDBJ whole genome shotgun (WGS) entry which is preliminary data.</text>
</comment>
<dbReference type="GO" id="GO:0022857">
    <property type="term" value="F:transmembrane transporter activity"/>
    <property type="evidence" value="ECO:0007669"/>
    <property type="project" value="TreeGrafter"/>
</dbReference>
<reference evidence="11 12" key="1">
    <citation type="submission" date="2018-07" db="EMBL/GenBank/DDBJ databases">
        <title>Anaerosacharophilus polymeroproducens gen. nov. sp. nov., an anaerobic bacterium isolated from salt field.</title>
        <authorList>
            <person name="Kim W."/>
            <person name="Yang S.-H."/>
            <person name="Oh J."/>
            <person name="Lee J.-H."/>
            <person name="Kwon K.K."/>
        </authorList>
    </citation>
    <scope>NUCLEOTIDE SEQUENCE [LARGE SCALE GENOMIC DNA]</scope>
    <source>
        <strain evidence="11 12">MCWD5</strain>
    </source>
</reference>
<dbReference type="PANTHER" id="PTHR30572:SF4">
    <property type="entry name" value="ABC TRANSPORTER PERMEASE YTRF"/>
    <property type="match status" value="1"/>
</dbReference>
<proteinExistence type="inferred from homology"/>
<dbReference type="OrthoDB" id="9770036at2"/>
<keyword evidence="2" id="KW-1003">Cell membrane</keyword>
<feature type="region of interest" description="Disordered" evidence="7">
    <location>
        <begin position="64"/>
        <end position="135"/>
    </location>
</feature>
<comment type="subcellular location">
    <subcellularLocation>
        <location evidence="1">Cell membrane</location>
        <topology evidence="1">Multi-pass membrane protein</topology>
    </subcellularLocation>
</comment>
<evidence type="ECO:0000259" key="10">
    <source>
        <dbReference type="Pfam" id="PF12704"/>
    </source>
</evidence>
<keyword evidence="4 8" id="KW-1133">Transmembrane helix</keyword>
<dbReference type="AlphaFoldDB" id="A0A371AXX0"/>
<dbReference type="InterPro" id="IPR025857">
    <property type="entry name" value="MacB_PCD"/>
</dbReference>
<evidence type="ECO:0000259" key="9">
    <source>
        <dbReference type="Pfam" id="PF02687"/>
    </source>
</evidence>
<comment type="similarity">
    <text evidence="6">Belongs to the ABC-4 integral membrane protein family.</text>
</comment>
<dbReference type="EMBL" id="QRCT01000013">
    <property type="protein sequence ID" value="RDU24399.1"/>
    <property type="molecule type" value="Genomic_DNA"/>
</dbReference>
<protein>
    <submittedName>
        <fullName evidence="11">Macrolide ABC transporter ATP-binding protein</fullName>
    </submittedName>
</protein>
<evidence type="ECO:0000313" key="12">
    <source>
        <dbReference type="Proteomes" id="UP000255036"/>
    </source>
</evidence>
<evidence type="ECO:0000256" key="7">
    <source>
        <dbReference type="SAM" id="MobiDB-lite"/>
    </source>
</evidence>
<dbReference type="InterPro" id="IPR003838">
    <property type="entry name" value="ABC3_permease_C"/>
</dbReference>
<feature type="compositionally biased region" description="Polar residues" evidence="7">
    <location>
        <begin position="64"/>
        <end position="75"/>
    </location>
</feature>
<dbReference type="InterPro" id="IPR050250">
    <property type="entry name" value="Macrolide_Exporter_MacB"/>
</dbReference>
<dbReference type="GO" id="GO:0005886">
    <property type="term" value="C:plasma membrane"/>
    <property type="evidence" value="ECO:0007669"/>
    <property type="project" value="UniProtKB-SubCell"/>
</dbReference>
<evidence type="ECO:0000256" key="3">
    <source>
        <dbReference type="ARBA" id="ARBA00022692"/>
    </source>
</evidence>
<dbReference type="PANTHER" id="PTHR30572">
    <property type="entry name" value="MEMBRANE COMPONENT OF TRANSPORTER-RELATED"/>
    <property type="match status" value="1"/>
</dbReference>
<dbReference type="Pfam" id="PF02687">
    <property type="entry name" value="FtsX"/>
    <property type="match status" value="1"/>
</dbReference>
<evidence type="ECO:0000256" key="5">
    <source>
        <dbReference type="ARBA" id="ARBA00023136"/>
    </source>
</evidence>
<organism evidence="11 12">
    <name type="scientific">Anaerosacchariphilus polymeriproducens</name>
    <dbReference type="NCBI Taxonomy" id="1812858"/>
    <lineage>
        <taxon>Bacteria</taxon>
        <taxon>Bacillati</taxon>
        <taxon>Bacillota</taxon>
        <taxon>Clostridia</taxon>
        <taxon>Lachnospirales</taxon>
        <taxon>Lachnospiraceae</taxon>
        <taxon>Anaerosacchariphilus</taxon>
    </lineage>
</organism>
<evidence type="ECO:0000256" key="4">
    <source>
        <dbReference type="ARBA" id="ARBA00022989"/>
    </source>
</evidence>
<keyword evidence="11" id="KW-0547">Nucleotide-binding</keyword>
<evidence type="ECO:0000256" key="8">
    <source>
        <dbReference type="SAM" id="Phobius"/>
    </source>
</evidence>
<feature type="compositionally biased region" description="Low complexity" evidence="7">
    <location>
        <begin position="87"/>
        <end position="96"/>
    </location>
</feature>
<evidence type="ECO:0000256" key="2">
    <source>
        <dbReference type="ARBA" id="ARBA00022475"/>
    </source>
</evidence>
<name>A0A371AXX0_9FIRM</name>
<keyword evidence="3 8" id="KW-0812">Transmembrane</keyword>
<evidence type="ECO:0000313" key="11">
    <source>
        <dbReference type="EMBL" id="RDU24399.1"/>
    </source>
</evidence>
<keyword evidence="12" id="KW-1185">Reference proteome</keyword>
<feature type="domain" description="ABC3 transporter permease C-terminal" evidence="9">
    <location>
        <begin position="343"/>
        <end position="455"/>
    </location>
</feature>
<dbReference type="Proteomes" id="UP000255036">
    <property type="component" value="Unassembled WGS sequence"/>
</dbReference>
<feature type="transmembrane region" description="Helical" evidence="8">
    <location>
        <begin position="338"/>
        <end position="365"/>
    </location>
</feature>
<accession>A0A371AXX0</accession>
<feature type="transmembrane region" description="Helical" evidence="8">
    <location>
        <begin position="386"/>
        <end position="415"/>
    </location>
</feature>
<evidence type="ECO:0000256" key="6">
    <source>
        <dbReference type="ARBA" id="ARBA00038076"/>
    </source>
</evidence>
<feature type="domain" description="MacB-like periplasmic core" evidence="10">
    <location>
        <begin position="22"/>
        <end position="308"/>
    </location>
</feature>
<feature type="transmembrane region" description="Helical" evidence="8">
    <location>
        <begin position="21"/>
        <end position="42"/>
    </location>
</feature>
<keyword evidence="11" id="KW-0067">ATP-binding</keyword>
<sequence length="463" mass="49179">MRFVELLRLVWINILQNKFKVLLTSVGIIVGAATIVMVIAVGKGGQADVAEQFKNLNAGAIDVSFSTDNGKSSTPEIGGGNIPEKGSPSNSNSKSNAMPGNIPSSGGGKTRGEGNSNNSNNRMDMFGGGPNSTDRMLNKEKITLTAEDVEDITDFIPDIDEVTISFSTKSTVTGGELEEETSYTVAGVKENYADMSNLTLSIGDFITDSNDDNKEKVCILGYDLAVEIFGSAMDAYDCTIYINQKPYIVNGVLDQMGVVSSGISPDTSIFIPYNTGIKYLTGKEVSPTITVIASNVDNVETVKTNIETILAETYPNSTFTLTDAGSKMEAALESSNTLTLMLIVVAGIVFIVGGIGIMNVLFVSVKERTKEIGILKAIGCSQRDILIEFLTEAGMISIFGGISGVLLSLIILLIAPKIGIRVIPSGQGFLLAIVFAFITGTVFGFYPAWKASKLVPVEALSEE</sequence>
<keyword evidence="5 8" id="KW-0472">Membrane</keyword>
<dbReference type="GO" id="GO:0005524">
    <property type="term" value="F:ATP binding"/>
    <property type="evidence" value="ECO:0007669"/>
    <property type="project" value="UniProtKB-KW"/>
</dbReference>